<dbReference type="EMBL" id="JBBUTF010000025">
    <property type="protein sequence ID" value="MEK8028531.1"/>
    <property type="molecule type" value="Genomic_DNA"/>
</dbReference>
<dbReference type="PROSITE" id="PS50932">
    <property type="entry name" value="HTH_LACI_2"/>
    <property type="match status" value="1"/>
</dbReference>
<dbReference type="InterPro" id="IPR028082">
    <property type="entry name" value="Peripla_BP_I"/>
</dbReference>
<dbReference type="Pfam" id="PF00356">
    <property type="entry name" value="LacI"/>
    <property type="match status" value="1"/>
</dbReference>
<evidence type="ECO:0000313" key="6">
    <source>
        <dbReference type="EMBL" id="MEK8028531.1"/>
    </source>
</evidence>
<dbReference type="SUPFAM" id="SSF53822">
    <property type="entry name" value="Periplasmic binding protein-like I"/>
    <property type="match status" value="1"/>
</dbReference>
<accession>A0ABU9BFQ8</accession>
<keyword evidence="7" id="KW-1185">Reference proteome</keyword>
<dbReference type="PANTHER" id="PTHR30146:SF33">
    <property type="entry name" value="TRANSCRIPTIONAL REGULATOR"/>
    <property type="match status" value="1"/>
</dbReference>
<keyword evidence="1" id="KW-0805">Transcription regulation</keyword>
<evidence type="ECO:0000256" key="4">
    <source>
        <dbReference type="SAM" id="MobiDB-lite"/>
    </source>
</evidence>
<dbReference type="InterPro" id="IPR000843">
    <property type="entry name" value="HTH_LacI"/>
</dbReference>
<proteinExistence type="predicted"/>
<dbReference type="SMART" id="SM00354">
    <property type="entry name" value="HTH_LACI"/>
    <property type="match status" value="1"/>
</dbReference>
<dbReference type="Proteomes" id="UP001368500">
    <property type="component" value="Unassembled WGS sequence"/>
</dbReference>
<gene>
    <name evidence="6" type="ORF">AACH11_21440</name>
</gene>
<dbReference type="Pfam" id="PF13377">
    <property type="entry name" value="Peripla_BP_3"/>
    <property type="match status" value="1"/>
</dbReference>
<evidence type="ECO:0000256" key="1">
    <source>
        <dbReference type="ARBA" id="ARBA00023015"/>
    </source>
</evidence>
<dbReference type="GO" id="GO:0003677">
    <property type="term" value="F:DNA binding"/>
    <property type="evidence" value="ECO:0007669"/>
    <property type="project" value="UniProtKB-KW"/>
</dbReference>
<reference evidence="6 7" key="1">
    <citation type="submission" date="2024-04" db="EMBL/GenBank/DDBJ databases">
        <title>Novel species of the genus Ideonella isolated from streams.</title>
        <authorList>
            <person name="Lu H."/>
        </authorList>
    </citation>
    <scope>NUCLEOTIDE SEQUENCE [LARGE SCALE GENOMIC DNA]</scope>
    <source>
        <strain evidence="6 7">BYS139W</strain>
    </source>
</reference>
<evidence type="ECO:0000256" key="3">
    <source>
        <dbReference type="ARBA" id="ARBA00023163"/>
    </source>
</evidence>
<dbReference type="RefSeq" id="WP_341376313.1">
    <property type="nucleotide sequence ID" value="NZ_JBBUTF010000025.1"/>
</dbReference>
<dbReference type="InterPro" id="IPR010982">
    <property type="entry name" value="Lambda_DNA-bd_dom_sf"/>
</dbReference>
<dbReference type="InterPro" id="IPR046335">
    <property type="entry name" value="LacI/GalR-like_sensor"/>
</dbReference>
<feature type="region of interest" description="Disordered" evidence="4">
    <location>
        <begin position="1"/>
        <end position="23"/>
    </location>
</feature>
<dbReference type="CDD" id="cd01392">
    <property type="entry name" value="HTH_LacI"/>
    <property type="match status" value="1"/>
</dbReference>
<evidence type="ECO:0000313" key="7">
    <source>
        <dbReference type="Proteomes" id="UP001368500"/>
    </source>
</evidence>
<protein>
    <submittedName>
        <fullName evidence="6">LacI family DNA-binding transcriptional regulator</fullName>
    </submittedName>
</protein>
<evidence type="ECO:0000256" key="2">
    <source>
        <dbReference type="ARBA" id="ARBA00023125"/>
    </source>
</evidence>
<evidence type="ECO:0000259" key="5">
    <source>
        <dbReference type="PROSITE" id="PS50932"/>
    </source>
</evidence>
<dbReference type="SUPFAM" id="SSF47413">
    <property type="entry name" value="lambda repressor-like DNA-binding domains"/>
    <property type="match status" value="1"/>
</dbReference>
<keyword evidence="2 6" id="KW-0238">DNA-binding</keyword>
<name>A0ABU9BFQ8_9BURK</name>
<feature type="compositionally biased region" description="Pro residues" evidence="4">
    <location>
        <begin position="1"/>
        <end position="15"/>
    </location>
</feature>
<keyword evidence="3" id="KW-0804">Transcription</keyword>
<dbReference type="PANTHER" id="PTHR30146">
    <property type="entry name" value="LACI-RELATED TRANSCRIPTIONAL REPRESSOR"/>
    <property type="match status" value="1"/>
</dbReference>
<comment type="caution">
    <text evidence="6">The sequence shown here is derived from an EMBL/GenBank/DDBJ whole genome shotgun (WGS) entry which is preliminary data.</text>
</comment>
<dbReference type="Gene3D" id="1.10.260.40">
    <property type="entry name" value="lambda repressor-like DNA-binding domains"/>
    <property type="match status" value="1"/>
</dbReference>
<organism evidence="6 7">
    <name type="scientific">Pseudaquabacterium rugosum</name>
    <dbReference type="NCBI Taxonomy" id="2984194"/>
    <lineage>
        <taxon>Bacteria</taxon>
        <taxon>Pseudomonadati</taxon>
        <taxon>Pseudomonadota</taxon>
        <taxon>Betaproteobacteria</taxon>
        <taxon>Burkholderiales</taxon>
        <taxon>Sphaerotilaceae</taxon>
        <taxon>Pseudaquabacterium</taxon>
    </lineage>
</organism>
<dbReference type="CDD" id="cd01575">
    <property type="entry name" value="PBP1_GntR"/>
    <property type="match status" value="1"/>
</dbReference>
<sequence length="364" mass="38101">MPPRSTPRPAPPAPPTAAADDDDAIAAQRRPVTLHQVAEAAGVSLMTVSRALNTPERVSPDALARVKAAVARTGYIPNLLAGGLKSRRSQTVGVLVPLIAVAQFLPTIQTLTATLEAAGYQVILAQTGYDRTREPALVDTLLGRRIDALVVAGLLQDAQAIARLRAAHLPVVETWDLTGRPVDQVVGFSHPQVGAAVAGHVLARGWEAVGVATGDDARAMQRLQGFVGTFGREVPVATVATPGTLDKGRQALARLLAAQPGLRVVVCSSDALAQGVVTEALERGLRVPQDLAVVGFGDAEFAAHMAPSLTTVRIDAAAIGREAARRVLARCRGERLDDPVADLGFHLVERRSTREDAPGGPRSA</sequence>
<feature type="domain" description="HTH lacI-type" evidence="5">
    <location>
        <begin position="32"/>
        <end position="86"/>
    </location>
</feature>
<dbReference type="Gene3D" id="3.40.50.2300">
    <property type="match status" value="2"/>
</dbReference>